<evidence type="ECO:0000313" key="7">
    <source>
        <dbReference type="Proteomes" id="UP000625568"/>
    </source>
</evidence>
<evidence type="ECO:0000256" key="4">
    <source>
        <dbReference type="ARBA" id="ARBA00023163"/>
    </source>
</evidence>
<evidence type="ECO:0000313" key="6">
    <source>
        <dbReference type="EMBL" id="QRO78291.1"/>
    </source>
</evidence>
<dbReference type="Pfam" id="PF00126">
    <property type="entry name" value="HTH_1"/>
    <property type="match status" value="1"/>
</dbReference>
<dbReference type="Gene3D" id="1.10.10.10">
    <property type="entry name" value="Winged helix-like DNA-binding domain superfamily/Winged helix DNA-binding domain"/>
    <property type="match status" value="1"/>
</dbReference>
<keyword evidence="3" id="KW-0238">DNA-binding</keyword>
<comment type="similarity">
    <text evidence="1">Belongs to the LysR transcriptional regulatory family.</text>
</comment>
<dbReference type="Gene3D" id="3.40.190.10">
    <property type="entry name" value="Periplasmic binding protein-like II"/>
    <property type="match status" value="2"/>
</dbReference>
<dbReference type="InterPro" id="IPR036388">
    <property type="entry name" value="WH-like_DNA-bd_sf"/>
</dbReference>
<dbReference type="AlphaFoldDB" id="A0A892IA40"/>
<dbReference type="SUPFAM" id="SSF53850">
    <property type="entry name" value="Periplasmic binding protein-like II"/>
    <property type="match status" value="1"/>
</dbReference>
<gene>
    <name evidence="6" type="ORF">I6K02_05130</name>
</gene>
<dbReference type="GO" id="GO:0003677">
    <property type="term" value="F:DNA binding"/>
    <property type="evidence" value="ECO:0007669"/>
    <property type="project" value="UniProtKB-KW"/>
</dbReference>
<evidence type="ECO:0000256" key="3">
    <source>
        <dbReference type="ARBA" id="ARBA00023125"/>
    </source>
</evidence>
<dbReference type="Proteomes" id="UP000625568">
    <property type="component" value="Chromosome 1"/>
</dbReference>
<evidence type="ECO:0000256" key="2">
    <source>
        <dbReference type="ARBA" id="ARBA00023015"/>
    </source>
</evidence>
<accession>A0A892IA40</accession>
<keyword evidence="2" id="KW-0805">Transcription regulation</keyword>
<dbReference type="EMBL" id="CP069482">
    <property type="protein sequence ID" value="QRO78291.1"/>
    <property type="molecule type" value="Genomic_DNA"/>
</dbReference>
<feature type="domain" description="HTH lysR-type" evidence="5">
    <location>
        <begin position="26"/>
        <end position="83"/>
    </location>
</feature>
<evidence type="ECO:0000256" key="1">
    <source>
        <dbReference type="ARBA" id="ARBA00009437"/>
    </source>
</evidence>
<dbReference type="RefSeq" id="WP_035973253.1">
    <property type="nucleotide sequence ID" value="NZ_CABVPR010000043.1"/>
</dbReference>
<dbReference type="InterPro" id="IPR036390">
    <property type="entry name" value="WH_DNA-bd_sf"/>
</dbReference>
<protein>
    <submittedName>
        <fullName evidence="6">LysR family transcriptional regulator</fullName>
    </submittedName>
</protein>
<dbReference type="PANTHER" id="PTHR30579">
    <property type="entry name" value="TRANSCRIPTIONAL REGULATOR"/>
    <property type="match status" value="1"/>
</dbReference>
<proteinExistence type="inferred from homology"/>
<dbReference type="InterPro" id="IPR000847">
    <property type="entry name" value="LysR_HTH_N"/>
</dbReference>
<keyword evidence="7" id="KW-1185">Reference proteome</keyword>
<dbReference type="GO" id="GO:0003700">
    <property type="term" value="F:DNA-binding transcription factor activity"/>
    <property type="evidence" value="ECO:0007669"/>
    <property type="project" value="InterPro"/>
</dbReference>
<name>A0A892IA40_9BURK</name>
<dbReference type="GeneID" id="93125988"/>
<organism evidence="6 7">
    <name type="scientific">Burkholderia dolosa</name>
    <dbReference type="NCBI Taxonomy" id="152500"/>
    <lineage>
        <taxon>Bacteria</taxon>
        <taxon>Pseudomonadati</taxon>
        <taxon>Pseudomonadota</taxon>
        <taxon>Betaproteobacteria</taxon>
        <taxon>Burkholderiales</taxon>
        <taxon>Burkholderiaceae</taxon>
        <taxon>Burkholderia</taxon>
        <taxon>Burkholderia cepacia complex</taxon>
    </lineage>
</organism>
<dbReference type="InterPro" id="IPR050176">
    <property type="entry name" value="LTTR"/>
</dbReference>
<dbReference type="SUPFAM" id="SSF46785">
    <property type="entry name" value="Winged helix' DNA-binding domain"/>
    <property type="match status" value="1"/>
</dbReference>
<dbReference type="InterPro" id="IPR005119">
    <property type="entry name" value="LysR_subst-bd"/>
</dbReference>
<evidence type="ECO:0000259" key="5">
    <source>
        <dbReference type="PROSITE" id="PS50931"/>
    </source>
</evidence>
<reference evidence="6 7" key="1">
    <citation type="submission" date="2021-02" db="EMBL/GenBank/DDBJ databases">
        <title>FDA dAtabase for Regulatory Grade micrObial Sequences (FDA-ARGOS): Supporting development and validation of Infectious Disease Dx tests.</title>
        <authorList>
            <person name="Minogue T."/>
            <person name="Wolcott M."/>
            <person name="Wasieloski L."/>
            <person name="Aguilar W."/>
            <person name="Moore D."/>
            <person name="Jaissle J."/>
            <person name="Tallon L."/>
            <person name="Sadzewicz L."/>
            <person name="Zhao X."/>
            <person name="Boylan J."/>
            <person name="Ott S."/>
            <person name="Bowen H."/>
            <person name="Vavikolanu K."/>
            <person name="Mehta A."/>
            <person name="Aluvathingal J."/>
            <person name="Nadendla S."/>
            <person name="Yan Y."/>
            <person name="Sichtig H."/>
        </authorList>
    </citation>
    <scope>NUCLEOTIDE SEQUENCE [LARGE SCALE GENOMIC DNA]</scope>
    <source>
        <strain evidence="6 7">FDAARGOS_1272</strain>
    </source>
</reference>
<dbReference type="Pfam" id="PF03466">
    <property type="entry name" value="LysR_substrate"/>
    <property type="match status" value="2"/>
</dbReference>
<sequence>MCAQSVSDDDATSPAAADAALARPNFDIAALRSLVAGVDLGSFAKAADRVARSTSAVSAQIRKLEEQAGTPLFVKSGRGLALTDAGDAMLRYARRIVELNDEAAAAVRGVKLDGWVRVGLQEDFGEAILPDVLGRFARAHPKVRIEARVARNADLLERLDANQLDLALVWGDPASAALESRAGIDSEAIAQVPMRWIAAVGARAAGFGVPDGGDAGPGSAASGSAAIARRATNARAPAAAGEPLPLVVFDRPCRFFSAATDALDRAGVPWRVAFTTPSLAGLWAAAAAGLGLTVRSHYGLPASVRALDAATCGLPELPSVPLILLRRASSATPTIDRLARIVTQAVADATHTRATTALAAAA</sequence>
<keyword evidence="4" id="KW-0804">Transcription</keyword>
<dbReference type="PANTHER" id="PTHR30579:SF7">
    <property type="entry name" value="HTH-TYPE TRANSCRIPTIONAL REGULATOR LRHA-RELATED"/>
    <property type="match status" value="1"/>
</dbReference>
<dbReference type="PROSITE" id="PS50931">
    <property type="entry name" value="HTH_LYSR"/>
    <property type="match status" value="1"/>
</dbReference>